<protein>
    <recommendedName>
        <fullName evidence="1">TROVE domain-containing protein</fullName>
    </recommendedName>
</protein>
<keyword evidence="2" id="KW-1185">Reference proteome</keyword>
<dbReference type="GO" id="GO:0005697">
    <property type="term" value="C:telomerase holoenzyme complex"/>
    <property type="evidence" value="ECO:0007669"/>
    <property type="project" value="TreeGrafter"/>
</dbReference>
<dbReference type="PANTHER" id="PTHR44791">
    <property type="entry name" value="TELOMERASE PROTEIN COMPONENT 1 TEP1"/>
    <property type="match status" value="1"/>
</dbReference>
<evidence type="ECO:0000313" key="3">
    <source>
        <dbReference type="WBParaSite" id="TREG1_84110.1"/>
    </source>
</evidence>
<dbReference type="Pfam" id="PF05731">
    <property type="entry name" value="TROVE"/>
    <property type="match status" value="1"/>
</dbReference>
<dbReference type="Proteomes" id="UP000050795">
    <property type="component" value="Unassembled WGS sequence"/>
</dbReference>
<dbReference type="AlphaFoldDB" id="A0AA85KGE8"/>
<dbReference type="WBParaSite" id="TREG1_84110.2">
    <property type="protein sequence ID" value="TREG1_84110.2"/>
    <property type="gene ID" value="TREG1_84110"/>
</dbReference>
<dbReference type="GO" id="GO:0070034">
    <property type="term" value="F:telomerase RNA binding"/>
    <property type="evidence" value="ECO:0007669"/>
    <property type="project" value="TreeGrafter"/>
</dbReference>
<dbReference type="InterPro" id="IPR052652">
    <property type="entry name" value="Telomerase_Complex_Comp"/>
</dbReference>
<feature type="domain" description="TROVE" evidence="1">
    <location>
        <begin position="7"/>
        <end position="347"/>
    </location>
</feature>
<dbReference type="SUPFAM" id="SSF140864">
    <property type="entry name" value="TROVE domain-like"/>
    <property type="match status" value="1"/>
</dbReference>
<reference evidence="3 4" key="2">
    <citation type="submission" date="2023-11" db="UniProtKB">
        <authorList>
            <consortium name="WormBaseParasite"/>
        </authorList>
    </citation>
    <scope>IDENTIFICATION</scope>
</reference>
<accession>A0AA85KGE8</accession>
<sequence>MSPVERQSDSDISALYNLKSKTGEHFTFKCSVLSIALESIINRLGKESEGRLITVIGDCSRQDPEFLFKIAFYCHKHLNIQKITNLLFSSACLYAECRVFLTKYFDACISSPMDWIKVVEYYALLSNDFSLNKMPNALKRCMISKFTKFSPYDLAQCRRKIRAECASECEMGSKTAGDKAVDYRYGNFLSVQGDKSANIFTLKDIVRKLHIRKPAFSVMCILEKKYPSNFDDFIHTNLDGDWDASKAGLRMKLPNHPKSALKNVSTWRNLIACGELGHEIILQNIESILDSHLSEAEHEIILQILSKQESVIEGRQLPIAYLKAYISVEKLKDKFSLNTYLQELKSK</sequence>
<evidence type="ECO:0000259" key="1">
    <source>
        <dbReference type="PROSITE" id="PS50988"/>
    </source>
</evidence>
<dbReference type="InterPro" id="IPR008858">
    <property type="entry name" value="TROVE_dom"/>
</dbReference>
<dbReference type="GO" id="GO:0003720">
    <property type="term" value="F:telomerase activity"/>
    <property type="evidence" value="ECO:0007669"/>
    <property type="project" value="TreeGrafter"/>
</dbReference>
<dbReference type="PROSITE" id="PS50988">
    <property type="entry name" value="TROVE"/>
    <property type="match status" value="1"/>
</dbReference>
<dbReference type="GO" id="GO:0000722">
    <property type="term" value="P:telomere maintenance via recombination"/>
    <property type="evidence" value="ECO:0007669"/>
    <property type="project" value="TreeGrafter"/>
</dbReference>
<reference evidence="2" key="1">
    <citation type="submission" date="2022-06" db="EMBL/GenBank/DDBJ databases">
        <authorList>
            <person name="Berger JAMES D."/>
            <person name="Berger JAMES D."/>
        </authorList>
    </citation>
    <scope>NUCLEOTIDE SEQUENCE [LARGE SCALE GENOMIC DNA]</scope>
</reference>
<dbReference type="WBParaSite" id="TREG1_84110.1">
    <property type="protein sequence ID" value="TREG1_84110.1"/>
    <property type="gene ID" value="TREG1_84110"/>
</dbReference>
<proteinExistence type="predicted"/>
<evidence type="ECO:0000313" key="4">
    <source>
        <dbReference type="WBParaSite" id="TREG1_84110.2"/>
    </source>
</evidence>
<dbReference type="InterPro" id="IPR037214">
    <property type="entry name" value="TROVE_dom_sf"/>
</dbReference>
<organism evidence="2 4">
    <name type="scientific">Trichobilharzia regenti</name>
    <name type="common">Nasal bird schistosome</name>
    <dbReference type="NCBI Taxonomy" id="157069"/>
    <lineage>
        <taxon>Eukaryota</taxon>
        <taxon>Metazoa</taxon>
        <taxon>Spiralia</taxon>
        <taxon>Lophotrochozoa</taxon>
        <taxon>Platyhelminthes</taxon>
        <taxon>Trematoda</taxon>
        <taxon>Digenea</taxon>
        <taxon>Strigeidida</taxon>
        <taxon>Schistosomatoidea</taxon>
        <taxon>Schistosomatidae</taxon>
        <taxon>Trichobilharzia</taxon>
    </lineage>
</organism>
<evidence type="ECO:0000313" key="2">
    <source>
        <dbReference type="Proteomes" id="UP000050795"/>
    </source>
</evidence>
<dbReference type="PANTHER" id="PTHR44791:SF1">
    <property type="entry name" value="TELOMERASE PROTEIN COMPONENT 1"/>
    <property type="match status" value="1"/>
</dbReference>
<name>A0AA85KGE8_TRIRE</name>